<evidence type="ECO:0000259" key="4">
    <source>
        <dbReference type="Pfam" id="PF17919"/>
    </source>
</evidence>
<dbReference type="Gene3D" id="3.30.70.270">
    <property type="match status" value="2"/>
</dbReference>
<dbReference type="AlphaFoldDB" id="A0AAV6UF03"/>
<feature type="compositionally biased region" description="Basic residues" evidence="2">
    <location>
        <begin position="44"/>
        <end position="59"/>
    </location>
</feature>
<dbReference type="PANTHER" id="PTHR37984">
    <property type="entry name" value="PROTEIN CBG26694"/>
    <property type="match status" value="1"/>
</dbReference>
<dbReference type="SUPFAM" id="SSF56672">
    <property type="entry name" value="DNA/RNA polymerases"/>
    <property type="match status" value="1"/>
</dbReference>
<name>A0AAV6UF03_9ARAC</name>
<keyword evidence="6" id="KW-1185">Reference proteome</keyword>
<dbReference type="InterPro" id="IPR043502">
    <property type="entry name" value="DNA/RNA_pol_sf"/>
</dbReference>
<feature type="region of interest" description="Disordered" evidence="2">
    <location>
        <begin position="44"/>
        <end position="67"/>
    </location>
</feature>
<dbReference type="InterPro" id="IPR043128">
    <property type="entry name" value="Rev_trsase/Diguanyl_cyclase"/>
</dbReference>
<dbReference type="EMBL" id="JAFNEN010000492">
    <property type="protein sequence ID" value="KAG8181861.1"/>
    <property type="molecule type" value="Genomic_DNA"/>
</dbReference>
<keyword evidence="1" id="KW-0511">Multifunctional enzyme</keyword>
<evidence type="ECO:0000313" key="5">
    <source>
        <dbReference type="EMBL" id="KAG8181861.1"/>
    </source>
</evidence>
<dbReference type="FunFam" id="3.30.70.270:FF:000003">
    <property type="entry name" value="Transposon Ty3-G Gag-Pol polyprotein"/>
    <property type="match status" value="1"/>
</dbReference>
<accession>A0AAV6UF03</accession>
<organism evidence="5 6">
    <name type="scientific">Oedothorax gibbosus</name>
    <dbReference type="NCBI Taxonomy" id="931172"/>
    <lineage>
        <taxon>Eukaryota</taxon>
        <taxon>Metazoa</taxon>
        <taxon>Ecdysozoa</taxon>
        <taxon>Arthropoda</taxon>
        <taxon>Chelicerata</taxon>
        <taxon>Arachnida</taxon>
        <taxon>Araneae</taxon>
        <taxon>Araneomorphae</taxon>
        <taxon>Entelegynae</taxon>
        <taxon>Araneoidea</taxon>
        <taxon>Linyphiidae</taxon>
        <taxon>Erigoninae</taxon>
        <taxon>Oedothorax</taxon>
    </lineage>
</organism>
<dbReference type="InterPro" id="IPR050951">
    <property type="entry name" value="Retrovirus_Pol_polyprotein"/>
</dbReference>
<dbReference type="Proteomes" id="UP000827092">
    <property type="component" value="Unassembled WGS sequence"/>
</dbReference>
<comment type="caution">
    <text evidence="5">The sequence shown here is derived from an EMBL/GenBank/DDBJ whole genome shotgun (WGS) entry which is preliminary data.</text>
</comment>
<dbReference type="Pfam" id="PF17919">
    <property type="entry name" value="RT_RNaseH_2"/>
    <property type="match status" value="1"/>
</dbReference>
<evidence type="ECO:0000256" key="2">
    <source>
        <dbReference type="SAM" id="MobiDB-lite"/>
    </source>
</evidence>
<evidence type="ECO:0000256" key="1">
    <source>
        <dbReference type="ARBA" id="ARBA00023268"/>
    </source>
</evidence>
<dbReference type="Pfam" id="PF00078">
    <property type="entry name" value="RVT_1"/>
    <property type="match status" value="1"/>
</dbReference>
<proteinExistence type="predicted"/>
<dbReference type="CDD" id="cd01647">
    <property type="entry name" value="RT_LTR"/>
    <property type="match status" value="1"/>
</dbReference>
<protein>
    <recommendedName>
        <fullName evidence="7">Reverse transcriptase domain-containing protein</fullName>
    </recommendedName>
</protein>
<dbReference type="GO" id="GO:0003824">
    <property type="term" value="F:catalytic activity"/>
    <property type="evidence" value="ECO:0007669"/>
    <property type="project" value="UniProtKB-KW"/>
</dbReference>
<dbReference type="GO" id="GO:0071897">
    <property type="term" value="P:DNA biosynthetic process"/>
    <property type="evidence" value="ECO:0007669"/>
    <property type="project" value="UniProtKB-ARBA"/>
</dbReference>
<evidence type="ECO:0008006" key="7">
    <source>
        <dbReference type="Google" id="ProtNLM"/>
    </source>
</evidence>
<reference evidence="5 6" key="1">
    <citation type="journal article" date="2022" name="Nat. Ecol. Evol.">
        <title>A masculinizing supergene underlies an exaggerated male reproductive morph in a spider.</title>
        <authorList>
            <person name="Hendrickx F."/>
            <person name="De Corte Z."/>
            <person name="Sonet G."/>
            <person name="Van Belleghem S.M."/>
            <person name="Kostlbacher S."/>
            <person name="Vangestel C."/>
        </authorList>
    </citation>
    <scope>NUCLEOTIDE SEQUENCE [LARGE SCALE GENOMIC DNA]</scope>
    <source>
        <strain evidence="5">W744_W776</strain>
    </source>
</reference>
<evidence type="ECO:0000259" key="3">
    <source>
        <dbReference type="Pfam" id="PF00078"/>
    </source>
</evidence>
<dbReference type="InterPro" id="IPR041577">
    <property type="entry name" value="RT_RNaseH_2"/>
</dbReference>
<gene>
    <name evidence="5" type="ORF">JTE90_023599</name>
</gene>
<evidence type="ECO:0000313" key="6">
    <source>
        <dbReference type="Proteomes" id="UP000827092"/>
    </source>
</evidence>
<dbReference type="PANTHER" id="PTHR37984:SF5">
    <property type="entry name" value="PROTEIN NYNRIN-LIKE"/>
    <property type="match status" value="1"/>
</dbReference>
<dbReference type="Gene3D" id="3.10.10.10">
    <property type="entry name" value="HIV Type 1 Reverse Transcriptase, subunit A, domain 1"/>
    <property type="match status" value="1"/>
</dbReference>
<sequence length="439" mass="49809">MWEIKTPNYQNAAIAAVKDDSLVENLQEQIAQLSLQIGELNRKRFPNRRQFRPRSRSSSRVRQSTTSNTILRQKAHLFSPKLGDCQQKNSNNRNGITGRIRKTKFPSLIDDQGTWGRAESSLRKRQGIDHPIPYRYGGSTNSNSSAKKELEFMLQMGLCRPSKSNWSSPLHLVAKKSGDWRPCGDYRSLNNVTIPDRYPLPFLTDCSYILAGTTVFTSLDLVRAYQQIPVHEEDIEFPFMTFRLHNAAQTFSRFMREVLSGLDFVFCYLDNILIASADERTHLQHLRAVLQRLNEYELCINAAKCKFGQAKIVFLGYEVLAGDLKPLASTVDGITNFPEPKSYTNLRKFLGMVNFYHRFIPNCAKIQQPLTSLLSGIKEGSKKEVIWTEESKNAFQLLKEALGQAANLTHPSEKNEISLTTDASDTAIGAVLHQTENQK</sequence>
<dbReference type="FunFam" id="3.30.70.270:FF:000026">
    <property type="entry name" value="Transposon Ty3-G Gag-Pol polyprotein"/>
    <property type="match status" value="1"/>
</dbReference>
<dbReference type="InterPro" id="IPR000477">
    <property type="entry name" value="RT_dom"/>
</dbReference>
<feature type="domain" description="Reverse transcriptase" evidence="3">
    <location>
        <begin position="174"/>
        <end position="319"/>
    </location>
</feature>
<feature type="domain" description="Reverse transcriptase/retrotransposon-derived protein RNase H-like" evidence="4">
    <location>
        <begin position="387"/>
        <end position="438"/>
    </location>
</feature>